<feature type="compositionally biased region" description="Basic and acidic residues" evidence="1">
    <location>
        <begin position="9"/>
        <end position="24"/>
    </location>
</feature>
<sequence>MSTADLSELQEHVQDTTERGEANHSKIIAKMQENSPVYEHGLGRENQLKVGTACTTVHLLDCKPGAFNAADHIGRVMQQAHQTMTTKNVYESIDWHHNWRVAPNSNSPASLSTTYPI</sequence>
<gene>
    <name evidence="2" type="ORF">B0H17DRAFT_1147627</name>
</gene>
<evidence type="ECO:0000313" key="3">
    <source>
        <dbReference type="Proteomes" id="UP001221757"/>
    </source>
</evidence>
<evidence type="ECO:0000256" key="1">
    <source>
        <dbReference type="SAM" id="MobiDB-lite"/>
    </source>
</evidence>
<organism evidence="2 3">
    <name type="scientific">Mycena rosella</name>
    <name type="common">Pink bonnet</name>
    <name type="synonym">Agaricus rosellus</name>
    <dbReference type="NCBI Taxonomy" id="1033263"/>
    <lineage>
        <taxon>Eukaryota</taxon>
        <taxon>Fungi</taxon>
        <taxon>Dikarya</taxon>
        <taxon>Basidiomycota</taxon>
        <taxon>Agaricomycotina</taxon>
        <taxon>Agaricomycetes</taxon>
        <taxon>Agaricomycetidae</taxon>
        <taxon>Agaricales</taxon>
        <taxon>Marasmiineae</taxon>
        <taxon>Mycenaceae</taxon>
        <taxon>Mycena</taxon>
    </lineage>
</organism>
<comment type="caution">
    <text evidence="2">The sequence shown here is derived from an EMBL/GenBank/DDBJ whole genome shotgun (WGS) entry which is preliminary data.</text>
</comment>
<keyword evidence="3" id="KW-1185">Reference proteome</keyword>
<dbReference type="EMBL" id="JARKIE010000359">
    <property type="protein sequence ID" value="KAJ7651785.1"/>
    <property type="molecule type" value="Genomic_DNA"/>
</dbReference>
<evidence type="ECO:0000313" key="2">
    <source>
        <dbReference type="EMBL" id="KAJ7651785.1"/>
    </source>
</evidence>
<feature type="region of interest" description="Disordered" evidence="1">
    <location>
        <begin position="1"/>
        <end position="25"/>
    </location>
</feature>
<dbReference type="AlphaFoldDB" id="A0AAD7CLF2"/>
<proteinExistence type="predicted"/>
<name>A0AAD7CLF2_MYCRO</name>
<dbReference type="Proteomes" id="UP001221757">
    <property type="component" value="Unassembled WGS sequence"/>
</dbReference>
<reference evidence="2" key="1">
    <citation type="submission" date="2023-03" db="EMBL/GenBank/DDBJ databases">
        <title>Massive genome expansion in bonnet fungi (Mycena s.s.) driven by repeated elements and novel gene families across ecological guilds.</title>
        <authorList>
            <consortium name="Lawrence Berkeley National Laboratory"/>
            <person name="Harder C.B."/>
            <person name="Miyauchi S."/>
            <person name="Viragh M."/>
            <person name="Kuo A."/>
            <person name="Thoen E."/>
            <person name="Andreopoulos B."/>
            <person name="Lu D."/>
            <person name="Skrede I."/>
            <person name="Drula E."/>
            <person name="Henrissat B."/>
            <person name="Morin E."/>
            <person name="Kohler A."/>
            <person name="Barry K."/>
            <person name="LaButti K."/>
            <person name="Morin E."/>
            <person name="Salamov A."/>
            <person name="Lipzen A."/>
            <person name="Mereny Z."/>
            <person name="Hegedus B."/>
            <person name="Baldrian P."/>
            <person name="Stursova M."/>
            <person name="Weitz H."/>
            <person name="Taylor A."/>
            <person name="Grigoriev I.V."/>
            <person name="Nagy L.G."/>
            <person name="Martin F."/>
            <person name="Kauserud H."/>
        </authorList>
    </citation>
    <scope>NUCLEOTIDE SEQUENCE</scope>
    <source>
        <strain evidence="2">CBHHK067</strain>
    </source>
</reference>
<protein>
    <submittedName>
        <fullName evidence="2">Uncharacterized protein</fullName>
    </submittedName>
</protein>
<accession>A0AAD7CLF2</accession>